<dbReference type="PANTHER" id="PTHR10285">
    <property type="entry name" value="URIDINE KINASE"/>
    <property type="match status" value="1"/>
</dbReference>
<dbReference type="GO" id="GO:0016301">
    <property type="term" value="F:kinase activity"/>
    <property type="evidence" value="ECO:0007669"/>
    <property type="project" value="UniProtKB-KW"/>
</dbReference>
<dbReference type="AlphaFoldDB" id="A0A9D1IB58"/>
<sequence>MNILLNGRNVPCEKGQRYEEVIRSLPGGGKGALGVCVGGRAVSLNAMVEDGVCARVLTYFDEEGRRIYERTIQFVLLAAARRVLPGARVRIEHSFGQALFVRLPGTTVTRALVARLEREMRLLVEEDLPIRRIETTKKEANEYFEKTGQMDKLRLLRYRNFDKFRFYELDGMYEYFYGEMAPSTRYVSVFALRCYLPGLLLRTPDKDNPGNVAPFRDLPKLMRTFGETGRWNGILKCENAADINEMIEKRRFREFIRVNEALHERSIEKIADQFVESGARLILIAGPSSSGKTTFAHRLIIALKALGLRPMKLSLDDYYLDRKDIPVGEDGKQDLERLDTLDVPLLDEHLVKLLQGEAVEAPIFDFVTGERSSATHTFCVGPDQPIVIEGIHALNEQLTESVPREMKFKVYISALTMLNLDDHNRIRTTDARLLRRIVRDYQFRGTSPEETMAMWPSVRNGEENYIFPYQEEADAMFNSVLAYELPIMKKYVYPMLCAVPPESECYTLARRLVKFLNYLRTADVEDEIPINSILREFIGGCCFYREED</sequence>
<dbReference type="CDD" id="cd02028">
    <property type="entry name" value="UMPK_like"/>
    <property type="match status" value="1"/>
</dbReference>
<dbReference type="InterPro" id="IPR027417">
    <property type="entry name" value="P-loop_NTPase"/>
</dbReference>
<dbReference type="PRINTS" id="PR00988">
    <property type="entry name" value="URIDINKINASE"/>
</dbReference>
<feature type="domain" description="Phosphoribulokinase/uridine kinase" evidence="1">
    <location>
        <begin position="282"/>
        <end position="480"/>
    </location>
</feature>
<dbReference type="Proteomes" id="UP000824072">
    <property type="component" value="Unassembled WGS sequence"/>
</dbReference>
<organism evidence="2 3">
    <name type="scientific">Candidatus Pullichristensenella excrementigallinarum</name>
    <dbReference type="NCBI Taxonomy" id="2840907"/>
    <lineage>
        <taxon>Bacteria</taxon>
        <taxon>Bacillati</taxon>
        <taxon>Bacillota</taxon>
        <taxon>Clostridia</taxon>
        <taxon>Candidatus Pullichristensenella</taxon>
    </lineage>
</organism>
<dbReference type="Pfam" id="PF00485">
    <property type="entry name" value="PRK"/>
    <property type="match status" value="1"/>
</dbReference>
<protein>
    <submittedName>
        <fullName evidence="2">Nucleoside kinase</fullName>
    </submittedName>
</protein>
<dbReference type="Gene3D" id="3.30.980.10">
    <property type="entry name" value="Threonyl-trna Synthetase, Chain A, domain 2"/>
    <property type="match status" value="1"/>
</dbReference>
<dbReference type="SUPFAM" id="SSF52540">
    <property type="entry name" value="P-loop containing nucleoside triphosphate hydrolases"/>
    <property type="match status" value="1"/>
</dbReference>
<gene>
    <name evidence="2" type="ORF">IAB02_05765</name>
</gene>
<dbReference type="Gene3D" id="3.40.50.300">
    <property type="entry name" value="P-loop containing nucleotide triphosphate hydrolases"/>
    <property type="match status" value="1"/>
</dbReference>
<evidence type="ECO:0000259" key="1">
    <source>
        <dbReference type="Pfam" id="PF00485"/>
    </source>
</evidence>
<dbReference type="SUPFAM" id="SSF55186">
    <property type="entry name" value="ThrRS/AlaRS common domain"/>
    <property type="match status" value="1"/>
</dbReference>
<name>A0A9D1IB58_9FIRM</name>
<dbReference type="InterPro" id="IPR006083">
    <property type="entry name" value="PRK/URK"/>
</dbReference>
<evidence type="ECO:0000313" key="2">
    <source>
        <dbReference type="EMBL" id="HIU34052.1"/>
    </source>
</evidence>
<proteinExistence type="predicted"/>
<reference evidence="2" key="1">
    <citation type="submission" date="2020-10" db="EMBL/GenBank/DDBJ databases">
        <authorList>
            <person name="Gilroy R."/>
        </authorList>
    </citation>
    <scope>NUCLEOTIDE SEQUENCE</scope>
    <source>
        <strain evidence="2">ChiHcec3-11533</strain>
    </source>
</reference>
<evidence type="ECO:0000313" key="3">
    <source>
        <dbReference type="Proteomes" id="UP000824072"/>
    </source>
</evidence>
<keyword evidence="2" id="KW-0418">Kinase</keyword>
<dbReference type="InterPro" id="IPR018163">
    <property type="entry name" value="Thr/Ala-tRNA-synth_IIc_edit"/>
</dbReference>
<keyword evidence="2" id="KW-0808">Transferase</keyword>
<dbReference type="GO" id="GO:0005524">
    <property type="term" value="F:ATP binding"/>
    <property type="evidence" value="ECO:0007669"/>
    <property type="project" value="InterPro"/>
</dbReference>
<comment type="caution">
    <text evidence="2">The sequence shown here is derived from an EMBL/GenBank/DDBJ whole genome shotgun (WGS) entry which is preliminary data.</text>
</comment>
<dbReference type="EMBL" id="DVMU01000127">
    <property type="protein sequence ID" value="HIU34052.1"/>
    <property type="molecule type" value="Genomic_DNA"/>
</dbReference>
<reference evidence="2" key="2">
    <citation type="journal article" date="2021" name="PeerJ">
        <title>Extensive microbial diversity within the chicken gut microbiome revealed by metagenomics and culture.</title>
        <authorList>
            <person name="Gilroy R."/>
            <person name="Ravi A."/>
            <person name="Getino M."/>
            <person name="Pursley I."/>
            <person name="Horton D.L."/>
            <person name="Alikhan N.F."/>
            <person name="Baker D."/>
            <person name="Gharbi K."/>
            <person name="Hall N."/>
            <person name="Watson M."/>
            <person name="Adriaenssens E.M."/>
            <person name="Foster-Nyarko E."/>
            <person name="Jarju S."/>
            <person name="Secka A."/>
            <person name="Antonio M."/>
            <person name="Oren A."/>
            <person name="Chaudhuri R.R."/>
            <person name="La Ragione R."/>
            <person name="Hildebrand F."/>
            <person name="Pallen M.J."/>
        </authorList>
    </citation>
    <scope>NUCLEOTIDE SEQUENCE</scope>
    <source>
        <strain evidence="2">ChiHcec3-11533</strain>
    </source>
</reference>
<accession>A0A9D1IB58</accession>